<evidence type="ECO:0000256" key="1">
    <source>
        <dbReference type="ARBA" id="ARBA00004370"/>
    </source>
</evidence>
<keyword evidence="5" id="KW-0812">Transmembrane</keyword>
<feature type="transmembrane region" description="Helical" evidence="5">
    <location>
        <begin position="196"/>
        <end position="216"/>
    </location>
</feature>
<accession>A0A2R5F8X3</accession>
<dbReference type="GO" id="GO:0016020">
    <property type="term" value="C:membrane"/>
    <property type="evidence" value="ECO:0007669"/>
    <property type="project" value="UniProtKB-SubCell"/>
</dbReference>
<dbReference type="GO" id="GO:0007165">
    <property type="term" value="P:signal transduction"/>
    <property type="evidence" value="ECO:0007669"/>
    <property type="project" value="UniProtKB-KW"/>
</dbReference>
<evidence type="ECO:0000259" key="7">
    <source>
        <dbReference type="PROSITE" id="PS50112"/>
    </source>
</evidence>
<evidence type="ECO:0000256" key="4">
    <source>
        <dbReference type="PROSITE-ProRule" id="PRU00284"/>
    </source>
</evidence>
<dbReference type="InterPro" id="IPR003660">
    <property type="entry name" value="HAMP_dom"/>
</dbReference>
<dbReference type="Gene3D" id="3.30.450.20">
    <property type="entry name" value="PAS domain"/>
    <property type="match status" value="1"/>
</dbReference>
<comment type="subcellular location">
    <subcellularLocation>
        <location evidence="1">Membrane</location>
    </subcellularLocation>
</comment>
<dbReference type="Proteomes" id="UP000245081">
    <property type="component" value="Unassembled WGS sequence"/>
</dbReference>
<dbReference type="AlphaFoldDB" id="A0A2R5F8X3"/>
<dbReference type="FunFam" id="1.10.287.950:FF:000001">
    <property type="entry name" value="Methyl-accepting chemotaxis sensory transducer"/>
    <property type="match status" value="1"/>
</dbReference>
<evidence type="ECO:0000256" key="3">
    <source>
        <dbReference type="ARBA" id="ARBA00029447"/>
    </source>
</evidence>
<keyword evidence="5" id="KW-0472">Membrane</keyword>
<dbReference type="InterPro" id="IPR035965">
    <property type="entry name" value="PAS-like_dom_sf"/>
</dbReference>
<dbReference type="PRINTS" id="PR00260">
    <property type="entry name" value="CHEMTRNSDUCR"/>
</dbReference>
<dbReference type="InterPro" id="IPR004089">
    <property type="entry name" value="MCPsignal_dom"/>
</dbReference>
<comment type="similarity">
    <text evidence="3">Belongs to the methyl-accepting chemotaxis (MCP) protein family.</text>
</comment>
<dbReference type="Pfam" id="PF00015">
    <property type="entry name" value="MCPsignal"/>
    <property type="match status" value="1"/>
</dbReference>
<dbReference type="EMBL" id="BDOQ01000007">
    <property type="protein sequence ID" value="GBG14269.1"/>
    <property type="molecule type" value="Genomic_DNA"/>
</dbReference>
<dbReference type="GO" id="GO:0006935">
    <property type="term" value="P:chemotaxis"/>
    <property type="evidence" value="ECO:0007669"/>
    <property type="project" value="InterPro"/>
</dbReference>
<dbReference type="SUPFAM" id="SSF58104">
    <property type="entry name" value="Methyl-accepting chemotaxis protein (MCP) signaling domain"/>
    <property type="match status" value="1"/>
</dbReference>
<keyword evidence="9" id="KW-0675">Receptor</keyword>
<dbReference type="PANTHER" id="PTHR32089">
    <property type="entry name" value="METHYL-ACCEPTING CHEMOTAXIS PROTEIN MCPB"/>
    <property type="match status" value="1"/>
</dbReference>
<dbReference type="PROSITE" id="PS50885">
    <property type="entry name" value="HAMP"/>
    <property type="match status" value="1"/>
</dbReference>
<dbReference type="Pfam" id="PF08447">
    <property type="entry name" value="PAS_3"/>
    <property type="match status" value="1"/>
</dbReference>
<feature type="transmembrane region" description="Helical" evidence="5">
    <location>
        <begin position="165"/>
        <end position="184"/>
    </location>
</feature>
<dbReference type="GO" id="GO:0004888">
    <property type="term" value="F:transmembrane signaling receptor activity"/>
    <property type="evidence" value="ECO:0007669"/>
    <property type="project" value="InterPro"/>
</dbReference>
<feature type="domain" description="PAS" evidence="7">
    <location>
        <begin position="25"/>
        <end position="60"/>
    </location>
</feature>
<dbReference type="InterPro" id="IPR000014">
    <property type="entry name" value="PAS"/>
</dbReference>
<proteinExistence type="inferred from homology"/>
<dbReference type="SMART" id="SM00283">
    <property type="entry name" value="MA"/>
    <property type="match status" value="1"/>
</dbReference>
<dbReference type="RefSeq" id="WP_109015472.1">
    <property type="nucleotide sequence ID" value="NZ_BDOQ01000007.1"/>
</dbReference>
<keyword evidence="5" id="KW-1133">Transmembrane helix</keyword>
<feature type="domain" description="Methyl-accepting transducer" evidence="6">
    <location>
        <begin position="276"/>
        <end position="512"/>
    </location>
</feature>
<dbReference type="SMART" id="SM00086">
    <property type="entry name" value="PAC"/>
    <property type="match status" value="1"/>
</dbReference>
<dbReference type="SUPFAM" id="SSF55785">
    <property type="entry name" value="PYP-like sensor domain (PAS domain)"/>
    <property type="match status" value="1"/>
</dbReference>
<dbReference type="OrthoDB" id="9765776at2"/>
<keyword evidence="10" id="KW-1185">Reference proteome</keyword>
<dbReference type="PANTHER" id="PTHR32089:SF112">
    <property type="entry name" value="LYSOZYME-LIKE PROTEIN-RELATED"/>
    <property type="match status" value="1"/>
</dbReference>
<sequence>MRNNHPVTAVETFLPEGEFIYSRTNLNGVIEEANEAFVHVSGFERDEMLGQPHNIVRHPDMPEEAFADMWLNLKAGRPWRGVVKNRRKDGGFYWVVANTSPVRDGGQIIGYQSVRSRPTRDEVAAAETAYKKIKNGDKSLCIEDGRVVHRRSSAAAKLASMNVQLGLMGYLMLSASTWMVCEWYRHLSKAVSVSSVGIGGLAMVGLLYSFYFLYFFTPRVTGDLDRLAAWLESLLVTGNLGNRLNLNRRDQIGVIAQRADRMVSSLQATIQGMADVSHQVEKATKAVDKGIRVVEDAAHYQSESTAAAAAAVEEVTVSIGEVASNAKETQRNAQKTVTLAAAGAELSARATTTILEMATSVKLSANQVEALSQRSEEISQIVGVIGDIADQTNLLALNAAIEAARAGEQGRGFAVVADEVRKLAERTGKATREISDMIGSIQQDTKSAVSGMRAGATQVEDGVSLVRQAEEVLRTINTEMTKTAEMITEISHASTEEERALTELAQNVEQVASMTEQNVSVVHNTETLVDSLSKLVYRMEKAVKQFTL</sequence>
<gene>
    <name evidence="9" type="primary">aer</name>
    <name evidence="9" type="ORF">NMK_1835</name>
</gene>
<dbReference type="InterPro" id="IPR004090">
    <property type="entry name" value="Chemotax_Me-accpt_rcpt"/>
</dbReference>
<evidence type="ECO:0000313" key="9">
    <source>
        <dbReference type="EMBL" id="GBG14269.1"/>
    </source>
</evidence>
<evidence type="ECO:0000313" key="10">
    <source>
        <dbReference type="Proteomes" id="UP000245081"/>
    </source>
</evidence>
<dbReference type="NCBIfam" id="TIGR00229">
    <property type="entry name" value="sensory_box"/>
    <property type="match status" value="1"/>
</dbReference>
<dbReference type="Gene3D" id="1.10.287.950">
    <property type="entry name" value="Methyl-accepting chemotaxis protein"/>
    <property type="match status" value="1"/>
</dbReference>
<comment type="caution">
    <text evidence="9">The sequence shown here is derived from an EMBL/GenBank/DDBJ whole genome shotgun (WGS) entry which is preliminary data.</text>
</comment>
<feature type="domain" description="HAMP" evidence="8">
    <location>
        <begin position="238"/>
        <end position="271"/>
    </location>
</feature>
<dbReference type="InterPro" id="IPR013655">
    <property type="entry name" value="PAS_fold_3"/>
</dbReference>
<dbReference type="CDD" id="cd11386">
    <property type="entry name" value="MCP_signal"/>
    <property type="match status" value="1"/>
</dbReference>
<reference evidence="9 10" key="1">
    <citation type="journal article" date="2018" name="Environ. Microbiol.">
        <title>Isolation and genomic characterization of Novimethylophilus kurashikiensis gen. nov. sp. nov., a new lanthanide-dependent methylotrophic species of Methylophilaceae.</title>
        <authorList>
            <person name="Lv H."/>
            <person name="Sahin N."/>
            <person name="Tani A."/>
        </authorList>
    </citation>
    <scope>NUCLEOTIDE SEQUENCE [LARGE SCALE GENOMIC DNA]</scope>
    <source>
        <strain evidence="9 10">La2-4</strain>
    </source>
</reference>
<keyword evidence="2 4" id="KW-0807">Transducer</keyword>
<dbReference type="CDD" id="cd00130">
    <property type="entry name" value="PAS"/>
    <property type="match status" value="1"/>
</dbReference>
<evidence type="ECO:0000259" key="6">
    <source>
        <dbReference type="PROSITE" id="PS50111"/>
    </source>
</evidence>
<organism evidence="9 10">
    <name type="scientific">Novimethylophilus kurashikiensis</name>
    <dbReference type="NCBI Taxonomy" id="1825523"/>
    <lineage>
        <taxon>Bacteria</taxon>
        <taxon>Pseudomonadati</taxon>
        <taxon>Pseudomonadota</taxon>
        <taxon>Betaproteobacteria</taxon>
        <taxon>Nitrosomonadales</taxon>
        <taxon>Methylophilaceae</taxon>
        <taxon>Novimethylophilus</taxon>
    </lineage>
</organism>
<name>A0A2R5F8X3_9PROT</name>
<evidence type="ECO:0000256" key="2">
    <source>
        <dbReference type="ARBA" id="ARBA00023224"/>
    </source>
</evidence>
<evidence type="ECO:0000256" key="5">
    <source>
        <dbReference type="SAM" id="Phobius"/>
    </source>
</evidence>
<evidence type="ECO:0000259" key="8">
    <source>
        <dbReference type="PROSITE" id="PS50885"/>
    </source>
</evidence>
<protein>
    <submittedName>
        <fullName evidence="9">Aerotaxis receptor</fullName>
    </submittedName>
</protein>
<dbReference type="PROSITE" id="PS50112">
    <property type="entry name" value="PAS"/>
    <property type="match status" value="1"/>
</dbReference>
<dbReference type="PROSITE" id="PS50111">
    <property type="entry name" value="CHEMOTAXIS_TRANSDUC_2"/>
    <property type="match status" value="1"/>
</dbReference>
<dbReference type="InterPro" id="IPR001610">
    <property type="entry name" value="PAC"/>
</dbReference>